<name>A0A922F787_CARIL</name>
<evidence type="ECO:0000313" key="2">
    <source>
        <dbReference type="Proteomes" id="UP000811246"/>
    </source>
</evidence>
<proteinExistence type="predicted"/>
<dbReference type="AlphaFoldDB" id="A0A922F787"/>
<dbReference type="EMBL" id="CM031829">
    <property type="protein sequence ID" value="KAG6714572.1"/>
    <property type="molecule type" value="Genomic_DNA"/>
</dbReference>
<protein>
    <submittedName>
        <fullName evidence="1">Uncharacterized protein</fullName>
    </submittedName>
</protein>
<accession>A0A922F787</accession>
<evidence type="ECO:0000313" key="1">
    <source>
        <dbReference type="EMBL" id="KAG6714572.1"/>
    </source>
</evidence>
<reference evidence="1" key="1">
    <citation type="submission" date="2021-01" db="EMBL/GenBank/DDBJ databases">
        <authorList>
            <person name="Lovell J.T."/>
            <person name="Bentley N."/>
            <person name="Bhattarai G."/>
            <person name="Jenkins J.W."/>
            <person name="Sreedasyam A."/>
            <person name="Alarcon Y."/>
            <person name="Bock C."/>
            <person name="Boston L."/>
            <person name="Carlson J."/>
            <person name="Cervantes K."/>
            <person name="Clermont K."/>
            <person name="Krom N."/>
            <person name="Kubenka K."/>
            <person name="Mamidi S."/>
            <person name="Mattison C."/>
            <person name="Monteros M."/>
            <person name="Pisani C."/>
            <person name="Plott C."/>
            <person name="Rajasekar S."/>
            <person name="Rhein H.S."/>
            <person name="Rohla C."/>
            <person name="Song M."/>
            <person name="Hilaire R.S."/>
            <person name="Shu S."/>
            <person name="Wells L."/>
            <person name="Wang X."/>
            <person name="Webber J."/>
            <person name="Heerema R.J."/>
            <person name="Klein P."/>
            <person name="Conner P."/>
            <person name="Grauke L."/>
            <person name="Grimwood J."/>
            <person name="Schmutz J."/>
            <person name="Randall J.J."/>
        </authorList>
    </citation>
    <scope>NUCLEOTIDE SEQUENCE</scope>
    <source>
        <tissue evidence="1">Leaf</tissue>
    </source>
</reference>
<sequence>MGASSHIINLATCSNFARALCLLTQHMPCSSLSSGILKRECAVRPPGRIDVVTPDETVASTTNFLNLTTVISALYRNVFPVPPGPSTKNVAASLKKPFPKLNYRHVVVYY</sequence>
<organism evidence="1 2">
    <name type="scientific">Carya illinoinensis</name>
    <name type="common">Pecan</name>
    <dbReference type="NCBI Taxonomy" id="32201"/>
    <lineage>
        <taxon>Eukaryota</taxon>
        <taxon>Viridiplantae</taxon>
        <taxon>Streptophyta</taxon>
        <taxon>Embryophyta</taxon>
        <taxon>Tracheophyta</taxon>
        <taxon>Spermatophyta</taxon>
        <taxon>Magnoliopsida</taxon>
        <taxon>eudicotyledons</taxon>
        <taxon>Gunneridae</taxon>
        <taxon>Pentapetalae</taxon>
        <taxon>rosids</taxon>
        <taxon>fabids</taxon>
        <taxon>Fagales</taxon>
        <taxon>Juglandaceae</taxon>
        <taxon>Carya</taxon>
    </lineage>
</organism>
<gene>
    <name evidence="1" type="ORF">I3842_05G208100</name>
</gene>
<comment type="caution">
    <text evidence="1">The sequence shown here is derived from an EMBL/GenBank/DDBJ whole genome shotgun (WGS) entry which is preliminary data.</text>
</comment>
<dbReference type="Proteomes" id="UP000811246">
    <property type="component" value="Chromosome 5"/>
</dbReference>